<feature type="non-terminal residue" evidence="4">
    <location>
        <position position="370"/>
    </location>
</feature>
<dbReference type="SMART" id="SM00028">
    <property type="entry name" value="TPR"/>
    <property type="match status" value="6"/>
</dbReference>
<feature type="repeat" description="TPR" evidence="3">
    <location>
        <begin position="153"/>
        <end position="186"/>
    </location>
</feature>
<accession>A0A9X8ZCA4</accession>
<dbReference type="PANTHER" id="PTHR45641">
    <property type="entry name" value="TETRATRICOPEPTIDE REPEAT PROTEIN (AFU_ORTHOLOGUE AFUA_6G03870)"/>
    <property type="match status" value="1"/>
</dbReference>
<feature type="repeat" description="TPR" evidence="3">
    <location>
        <begin position="239"/>
        <end position="272"/>
    </location>
</feature>
<gene>
    <name evidence="4" type="ORF">FC678_25800</name>
</gene>
<dbReference type="AlphaFoldDB" id="A0A9X8ZCA4"/>
<feature type="repeat" description="TPR" evidence="3">
    <location>
        <begin position="111"/>
        <end position="144"/>
    </location>
</feature>
<proteinExistence type="predicted"/>
<organism evidence="4 5">
    <name type="scientific">Peribacillus simplex</name>
    <dbReference type="NCBI Taxonomy" id="1478"/>
    <lineage>
        <taxon>Bacteria</taxon>
        <taxon>Bacillati</taxon>
        <taxon>Bacillota</taxon>
        <taxon>Bacilli</taxon>
        <taxon>Bacillales</taxon>
        <taxon>Bacillaceae</taxon>
        <taxon>Peribacillus</taxon>
    </lineage>
</organism>
<dbReference type="RefSeq" id="WP_137024788.1">
    <property type="nucleotide sequence ID" value="NZ_SZNT01000767.1"/>
</dbReference>
<keyword evidence="1" id="KW-0677">Repeat</keyword>
<evidence type="ECO:0000256" key="1">
    <source>
        <dbReference type="ARBA" id="ARBA00022737"/>
    </source>
</evidence>
<dbReference type="Pfam" id="PF13424">
    <property type="entry name" value="TPR_12"/>
    <property type="match status" value="2"/>
</dbReference>
<evidence type="ECO:0000313" key="4">
    <source>
        <dbReference type="EMBL" id="TKH02106.1"/>
    </source>
</evidence>
<evidence type="ECO:0000313" key="5">
    <source>
        <dbReference type="Proteomes" id="UP000309170"/>
    </source>
</evidence>
<dbReference type="InterPro" id="IPR019734">
    <property type="entry name" value="TPR_rpt"/>
</dbReference>
<feature type="non-terminal residue" evidence="4">
    <location>
        <position position="1"/>
    </location>
</feature>
<name>A0A9X8ZCA4_9BACI</name>
<feature type="repeat" description="TPR" evidence="3">
    <location>
        <begin position="197"/>
        <end position="230"/>
    </location>
</feature>
<dbReference type="PANTHER" id="PTHR45641:SF19">
    <property type="entry name" value="NEPHROCYSTIN-3"/>
    <property type="match status" value="1"/>
</dbReference>
<protein>
    <submittedName>
        <fullName evidence="4">Tetratricopeptide repeat protein</fullName>
    </submittedName>
</protein>
<dbReference type="SUPFAM" id="SSF48452">
    <property type="entry name" value="TPR-like"/>
    <property type="match status" value="3"/>
</dbReference>
<dbReference type="PROSITE" id="PS50005">
    <property type="entry name" value="TPR"/>
    <property type="match status" value="4"/>
</dbReference>
<evidence type="ECO:0000256" key="3">
    <source>
        <dbReference type="PROSITE-ProRule" id="PRU00339"/>
    </source>
</evidence>
<sequence length="370" mass="43090">SELTQAKKYVQKALLPKSLNLEDKINYLNTLANIELDLGHLENANTLNTESKQLYEENSIFKSDPDLLEPILITLSQILIEKCEFEQAERILLENLESLKSKGLDRFPIIAAVYSNLGTTWLERGEFERAKKFFKKSIEVLTNLFDEDHPKIALEYNNLGLAYYYNHEFFYAKRFFRKGLEINEKIYSDSLTNIYLATNYNNLGMTYEIIGDVEKAYDYYSMSLEIYDKLFGYNHPSAASTLYNLGNVYYVKKEYTMALENLEKALEIDRKFYNENHLEVAKDLAKIGAVFIDIDNLVNSEEYSLKALNIFQTHSPNSLDTSMVHLNLSILYIKKLEMQKSKQHIQAALEIVHENYGKDHNQLRVIFDTY</sequence>
<comment type="caution">
    <text evidence="4">The sequence shown here is derived from an EMBL/GenBank/DDBJ whole genome shotgun (WGS) entry which is preliminary data.</text>
</comment>
<dbReference type="Proteomes" id="UP000309170">
    <property type="component" value="Unassembled WGS sequence"/>
</dbReference>
<dbReference type="InterPro" id="IPR011990">
    <property type="entry name" value="TPR-like_helical_dom_sf"/>
</dbReference>
<dbReference type="EMBL" id="SZNT01000767">
    <property type="protein sequence ID" value="TKH02106.1"/>
    <property type="molecule type" value="Genomic_DNA"/>
</dbReference>
<reference evidence="4 5" key="1">
    <citation type="journal article" date="2019" name="Environ. Microbiol.">
        <title>An active ?-lactamase is a part of an orchestrated cell wall stress resistance network of Bacillus subtilis and related rhizosphere species.</title>
        <authorList>
            <person name="Bucher T."/>
            <person name="Keren-Paz A."/>
            <person name="Hausser J."/>
            <person name="Olender T."/>
            <person name="Cytryn E."/>
            <person name="Kolodkin-Gal I."/>
        </authorList>
    </citation>
    <scope>NUCLEOTIDE SEQUENCE [LARGE SCALE GENOMIC DNA]</scope>
    <source>
        <strain evidence="4 5">I4</strain>
    </source>
</reference>
<dbReference type="Gene3D" id="1.25.40.10">
    <property type="entry name" value="Tetratricopeptide repeat domain"/>
    <property type="match status" value="3"/>
</dbReference>
<dbReference type="PROSITE" id="PS50293">
    <property type="entry name" value="TPR_REGION"/>
    <property type="match status" value="2"/>
</dbReference>
<evidence type="ECO:0000256" key="2">
    <source>
        <dbReference type="ARBA" id="ARBA00022803"/>
    </source>
</evidence>
<keyword evidence="2 3" id="KW-0802">TPR repeat</keyword>